<dbReference type="OrthoDB" id="9769023at2"/>
<dbReference type="Proteomes" id="UP000192042">
    <property type="component" value="Chromosome I"/>
</dbReference>
<dbReference type="AlphaFoldDB" id="A0A1W1IAE2"/>
<proteinExistence type="predicted"/>
<sequence>MSCFVSRPTVQDPARWGVCLSTILTVSILLTASGCGSFGKHYVQADKSLLVHDYQRADAAIKEAEDEYGDKSRVLYGMDRGMTLHLAGDYKQSNLLLEQSDDEVERLYTRKVRTETAAFLTNDNALPYEGDPYEQVMLNVVKALNYAMLGLWQESLVEARRIDHRLNVLSDRVKDKSAYREDGFARYLTGILYESTGDVNNAFIAYRKAYETYDSMKGWSRVGEPRQLQSDLLRTTDGLHLTSEFTAYERAFPGVPWQSVQAQQNLAQVVVISYNGRAPRKEDQFLDLPISMDALQLVLINRALTNPNTPENRAKDSVLYGLNGRVVRVALPKLIPQPTQVPVDIVTLNAASGDPVLVKTEPVHQVTALAEKSLSERLPGIAVKAVARAATKYAMAEAATRGSQSAAGQKNADWVGLLVSLIAHGYAVASEESDKRSWRTLPDQIHLARRWVSPGHYDVRGAGFTGEGPPGSRSLSLSPGQTVFLIQRVVQ</sequence>
<dbReference type="EMBL" id="LT828648">
    <property type="protein sequence ID" value="SLM50017.1"/>
    <property type="molecule type" value="Genomic_DNA"/>
</dbReference>
<dbReference type="RefSeq" id="WP_080888176.1">
    <property type="nucleotide sequence ID" value="NZ_LT828648.1"/>
</dbReference>
<gene>
    <name evidence="1" type="ORF">NSJP_3850</name>
</gene>
<evidence type="ECO:0000313" key="2">
    <source>
        <dbReference type="Proteomes" id="UP000192042"/>
    </source>
</evidence>
<dbReference type="STRING" id="1325564.NSJP_3850"/>
<evidence type="ECO:0008006" key="3">
    <source>
        <dbReference type="Google" id="ProtNLM"/>
    </source>
</evidence>
<organism evidence="1 2">
    <name type="scientific">Nitrospira japonica</name>
    <dbReference type="NCBI Taxonomy" id="1325564"/>
    <lineage>
        <taxon>Bacteria</taxon>
        <taxon>Pseudomonadati</taxon>
        <taxon>Nitrospirota</taxon>
        <taxon>Nitrospiria</taxon>
        <taxon>Nitrospirales</taxon>
        <taxon>Nitrospiraceae</taxon>
        <taxon>Nitrospira</taxon>
    </lineage>
</organism>
<name>A0A1W1IAE2_9BACT</name>
<keyword evidence="2" id="KW-1185">Reference proteome</keyword>
<dbReference type="PROSITE" id="PS51257">
    <property type="entry name" value="PROKAR_LIPOPROTEIN"/>
    <property type="match status" value="1"/>
</dbReference>
<accession>A0A1W1IAE2</accession>
<dbReference type="KEGG" id="nja:NSJP_3850"/>
<reference evidence="1 2" key="1">
    <citation type="submission" date="2017-03" db="EMBL/GenBank/DDBJ databases">
        <authorList>
            <person name="Afonso C.L."/>
            <person name="Miller P.J."/>
            <person name="Scott M.A."/>
            <person name="Spackman E."/>
            <person name="Goraichik I."/>
            <person name="Dimitrov K.M."/>
            <person name="Suarez D.L."/>
            <person name="Swayne D.E."/>
        </authorList>
    </citation>
    <scope>NUCLEOTIDE SEQUENCE [LARGE SCALE GENOMIC DNA]</scope>
    <source>
        <strain evidence="1">Genome sequencing of Nitrospira japonica strain NJ11</strain>
    </source>
</reference>
<protein>
    <recommendedName>
        <fullName evidence="3">Lipoprotein</fullName>
    </recommendedName>
</protein>
<evidence type="ECO:0000313" key="1">
    <source>
        <dbReference type="EMBL" id="SLM50017.1"/>
    </source>
</evidence>